<protein>
    <submittedName>
        <fullName evidence="1">Uncharacterized protein</fullName>
    </submittedName>
</protein>
<name>A0A6C0B6V8_9ZZZZ</name>
<dbReference type="EMBL" id="MN739083">
    <property type="protein sequence ID" value="QHS87594.1"/>
    <property type="molecule type" value="Genomic_DNA"/>
</dbReference>
<accession>A0A6C0B6V8</accession>
<organism evidence="1">
    <name type="scientific">viral metagenome</name>
    <dbReference type="NCBI Taxonomy" id="1070528"/>
    <lineage>
        <taxon>unclassified sequences</taxon>
        <taxon>metagenomes</taxon>
        <taxon>organismal metagenomes</taxon>
    </lineage>
</organism>
<proteinExistence type="predicted"/>
<evidence type="ECO:0000313" key="1">
    <source>
        <dbReference type="EMBL" id="QHS87594.1"/>
    </source>
</evidence>
<dbReference type="AlphaFoldDB" id="A0A6C0B6V8"/>
<sequence length="94" mass="11292">MENIVYIVIDTDDNKRRVTQRDFERFVDDLLQDEVALIQKKYKYGGKTYLCTLFTNQEEFGAEEYITHYRALGKQYGHTFLTEFDMMVIRQFSV</sequence>
<reference evidence="1" key="1">
    <citation type="journal article" date="2020" name="Nature">
        <title>Giant virus diversity and host interactions through global metagenomics.</title>
        <authorList>
            <person name="Schulz F."/>
            <person name="Roux S."/>
            <person name="Paez-Espino D."/>
            <person name="Jungbluth S."/>
            <person name="Walsh D.A."/>
            <person name="Denef V.J."/>
            <person name="McMahon K.D."/>
            <person name="Konstantinidis K.T."/>
            <person name="Eloe-Fadrosh E.A."/>
            <person name="Kyrpides N.C."/>
            <person name="Woyke T."/>
        </authorList>
    </citation>
    <scope>NUCLEOTIDE SEQUENCE</scope>
    <source>
        <strain evidence="1">GVMAG-M-3300010157-4</strain>
    </source>
</reference>